<organism evidence="2 3">
    <name type="scientific">Bremerella cremea</name>
    <dbReference type="NCBI Taxonomy" id="1031537"/>
    <lineage>
        <taxon>Bacteria</taxon>
        <taxon>Pseudomonadati</taxon>
        <taxon>Planctomycetota</taxon>
        <taxon>Planctomycetia</taxon>
        <taxon>Pirellulales</taxon>
        <taxon>Pirellulaceae</taxon>
        <taxon>Bremerella</taxon>
    </lineage>
</organism>
<evidence type="ECO:0000313" key="3">
    <source>
        <dbReference type="Proteomes" id="UP000253562"/>
    </source>
</evidence>
<dbReference type="AlphaFoldDB" id="A0A368KY11"/>
<comment type="caution">
    <text evidence="2">The sequence shown here is derived from an EMBL/GenBank/DDBJ whole genome shotgun (WGS) entry which is preliminary data.</text>
</comment>
<proteinExistence type="predicted"/>
<evidence type="ECO:0000256" key="1">
    <source>
        <dbReference type="SAM" id="MobiDB-lite"/>
    </source>
</evidence>
<name>A0A368KY11_9BACT</name>
<accession>A0A368KY11</accession>
<dbReference type="EMBL" id="QPEX01000010">
    <property type="protein sequence ID" value="RCS54585.1"/>
    <property type="molecule type" value="Genomic_DNA"/>
</dbReference>
<dbReference type="Proteomes" id="UP000253562">
    <property type="component" value="Unassembled WGS sequence"/>
</dbReference>
<feature type="region of interest" description="Disordered" evidence="1">
    <location>
        <begin position="46"/>
        <end position="66"/>
    </location>
</feature>
<gene>
    <name evidence="2" type="ORF">DTL42_05480</name>
</gene>
<protein>
    <submittedName>
        <fullName evidence="2">Uncharacterized protein</fullName>
    </submittedName>
</protein>
<reference evidence="2 3" key="1">
    <citation type="submission" date="2018-07" db="EMBL/GenBank/DDBJ databases">
        <title>Comparative genomes isolates from brazilian mangrove.</title>
        <authorList>
            <person name="De Araujo J.E."/>
            <person name="Taketani R.G."/>
            <person name="Silva M.C.P."/>
            <person name="Lourenco M.V."/>
            <person name="Oliveira V.M."/>
            <person name="Andreote F.D."/>
        </authorList>
    </citation>
    <scope>NUCLEOTIDE SEQUENCE [LARGE SCALE GENOMIC DNA]</scope>
    <source>
        <strain evidence="2 3">HEX PRIS-MGV</strain>
    </source>
</reference>
<sequence>MDLYAGNLKESGVLLTDSGASLGTPCSIGHAFLNNCNQAARNHQHKFARTPNSNDTPAENGLYYRPNPPNCLLAETTVQAVT</sequence>
<evidence type="ECO:0000313" key="2">
    <source>
        <dbReference type="EMBL" id="RCS54585.1"/>
    </source>
</evidence>